<evidence type="ECO:0000256" key="1">
    <source>
        <dbReference type="SAM" id="MobiDB-lite"/>
    </source>
</evidence>
<evidence type="ECO:0000313" key="3">
    <source>
        <dbReference type="EMBL" id="MBD7961388.1"/>
    </source>
</evidence>
<accession>A0ABR8SD35</accession>
<keyword evidence="2" id="KW-0812">Transmembrane</keyword>
<comment type="caution">
    <text evidence="3">The sequence shown here is derived from an EMBL/GenBank/DDBJ whole genome shotgun (WGS) entry which is preliminary data.</text>
</comment>
<dbReference type="RefSeq" id="WP_191723790.1">
    <property type="nucleotide sequence ID" value="NZ_JACSQK010000006.1"/>
</dbReference>
<keyword evidence="4" id="KW-1185">Reference proteome</keyword>
<keyword evidence="2" id="KW-1133">Transmembrane helix</keyword>
<dbReference type="Proteomes" id="UP000634919">
    <property type="component" value="Unassembled WGS sequence"/>
</dbReference>
<evidence type="ECO:0000256" key="2">
    <source>
        <dbReference type="SAM" id="Phobius"/>
    </source>
</evidence>
<keyword evidence="2" id="KW-0472">Membrane</keyword>
<protein>
    <submittedName>
        <fullName evidence="3">TIGR04438 family Trp-rich protein</fullName>
    </submittedName>
</protein>
<evidence type="ECO:0000313" key="4">
    <source>
        <dbReference type="Proteomes" id="UP000634919"/>
    </source>
</evidence>
<feature type="transmembrane region" description="Helical" evidence="2">
    <location>
        <begin position="29"/>
        <end position="48"/>
    </location>
</feature>
<proteinExistence type="predicted"/>
<name>A0ABR8SD35_9BURK</name>
<feature type="region of interest" description="Disordered" evidence="1">
    <location>
        <begin position="62"/>
        <end position="84"/>
    </location>
</feature>
<dbReference type="EMBL" id="JACSQK010000006">
    <property type="protein sequence ID" value="MBD7961388.1"/>
    <property type="molecule type" value="Genomic_DNA"/>
</dbReference>
<dbReference type="InterPro" id="IPR031044">
    <property type="entry name" value="Small_Trp_rich"/>
</dbReference>
<reference evidence="3 4" key="1">
    <citation type="submission" date="2020-08" db="EMBL/GenBank/DDBJ databases">
        <title>A Genomic Blueprint of the Chicken Gut Microbiome.</title>
        <authorList>
            <person name="Gilroy R."/>
            <person name="Ravi A."/>
            <person name="Getino M."/>
            <person name="Pursley I."/>
            <person name="Horton D.L."/>
            <person name="Alikhan N.-F."/>
            <person name="Baker D."/>
            <person name="Gharbi K."/>
            <person name="Hall N."/>
            <person name="Watson M."/>
            <person name="Adriaenssens E.M."/>
            <person name="Foster-Nyarko E."/>
            <person name="Jarju S."/>
            <person name="Secka A."/>
            <person name="Antonio M."/>
            <person name="Oren A."/>
            <person name="Chaudhuri R."/>
            <person name="La Ragione R.M."/>
            <person name="Hildebrand F."/>
            <person name="Pallen M.J."/>
        </authorList>
    </citation>
    <scope>NUCLEOTIDE SEQUENCE [LARGE SCALE GENOMIC DNA]</scope>
    <source>
        <strain evidence="3 4">Sa2CVA6</strain>
    </source>
</reference>
<organism evidence="3 4">
    <name type="scientific">Comamonas avium</name>
    <dbReference type="NCBI Taxonomy" id="2762231"/>
    <lineage>
        <taxon>Bacteria</taxon>
        <taxon>Pseudomonadati</taxon>
        <taxon>Pseudomonadota</taxon>
        <taxon>Betaproteobacteria</taxon>
        <taxon>Burkholderiales</taxon>
        <taxon>Comamonadaceae</taxon>
        <taxon>Comamonas</taxon>
    </lineage>
</organism>
<dbReference type="NCBIfam" id="TIGR04438">
    <property type="entry name" value="small_Trp_rich"/>
    <property type="match status" value="1"/>
</dbReference>
<sequence length="84" mass="9707">MWLLMAAVVLAVLKALVHLEVVDVAGIAAMSWWWVLGGFAVTMAWFTYADQSGLTKRKAMEKMDKRKQERLDKQRELLTGRRKR</sequence>
<gene>
    <name evidence="3" type="ORF">H9646_12970</name>
</gene>